<name>A0A0R2HWU1_CARDV</name>
<feature type="compositionally biased region" description="Acidic residues" evidence="1">
    <location>
        <begin position="28"/>
        <end position="44"/>
    </location>
</feature>
<sequence>MNQSVYGETIEINRETSIPVTGILTTQTEDEANEPSENNEEENTLTDQETIIKDNEIHHLPQTSELSQLHWILIGIASISVVLYLFNKKKR</sequence>
<gene>
    <name evidence="3" type="ORF">IV74_GL000216</name>
</gene>
<keyword evidence="2" id="KW-0472">Membrane</keyword>
<evidence type="ECO:0000313" key="4">
    <source>
        <dbReference type="Proteomes" id="UP000051658"/>
    </source>
</evidence>
<feature type="transmembrane region" description="Helical" evidence="2">
    <location>
        <begin position="69"/>
        <end position="86"/>
    </location>
</feature>
<evidence type="ECO:0000256" key="2">
    <source>
        <dbReference type="SAM" id="Phobius"/>
    </source>
</evidence>
<dbReference type="AlphaFoldDB" id="A0A0R2HWU1"/>
<feature type="compositionally biased region" description="Polar residues" evidence="1">
    <location>
        <begin position="17"/>
        <end position="27"/>
    </location>
</feature>
<reference evidence="3 4" key="1">
    <citation type="journal article" date="2015" name="Genome Announc.">
        <title>Expanding the biotechnology potential of lactobacilli through comparative genomics of 213 strains and associated genera.</title>
        <authorList>
            <person name="Sun Z."/>
            <person name="Harris H.M."/>
            <person name="McCann A."/>
            <person name="Guo C."/>
            <person name="Argimon S."/>
            <person name="Zhang W."/>
            <person name="Yang X."/>
            <person name="Jeffery I.B."/>
            <person name="Cooney J.C."/>
            <person name="Kagawa T.F."/>
            <person name="Liu W."/>
            <person name="Song Y."/>
            <person name="Salvetti E."/>
            <person name="Wrobel A."/>
            <person name="Rasinkangas P."/>
            <person name="Parkhill J."/>
            <person name="Rea M.C."/>
            <person name="O'Sullivan O."/>
            <person name="Ritari J."/>
            <person name="Douillard F.P."/>
            <person name="Paul Ross R."/>
            <person name="Yang R."/>
            <person name="Briner A.E."/>
            <person name="Felis G.E."/>
            <person name="de Vos W.M."/>
            <person name="Barrangou R."/>
            <person name="Klaenhammer T.R."/>
            <person name="Caufield P.W."/>
            <person name="Cui Y."/>
            <person name="Zhang H."/>
            <person name="O'Toole P.W."/>
        </authorList>
    </citation>
    <scope>NUCLEOTIDE SEQUENCE [LARGE SCALE GENOMIC DNA]</scope>
    <source>
        <strain evidence="3 4">DSM 20623</strain>
    </source>
</reference>
<organism evidence="3 4">
    <name type="scientific">Carnobacterium divergens DSM 20623</name>
    <dbReference type="NCBI Taxonomy" id="1449336"/>
    <lineage>
        <taxon>Bacteria</taxon>
        <taxon>Bacillati</taxon>
        <taxon>Bacillota</taxon>
        <taxon>Bacilli</taxon>
        <taxon>Lactobacillales</taxon>
        <taxon>Carnobacteriaceae</taxon>
        <taxon>Carnobacterium</taxon>
    </lineage>
</organism>
<dbReference type="PATRIC" id="fig|1449336.4.peg.218"/>
<evidence type="ECO:0000313" key="3">
    <source>
        <dbReference type="EMBL" id="KRN57235.1"/>
    </source>
</evidence>
<dbReference type="RefSeq" id="WP_160113847.1">
    <property type="nucleotide sequence ID" value="NZ_JQBS01000007.1"/>
</dbReference>
<proteinExistence type="predicted"/>
<comment type="caution">
    <text evidence="3">The sequence shown here is derived from an EMBL/GenBank/DDBJ whole genome shotgun (WGS) entry which is preliminary data.</text>
</comment>
<keyword evidence="4" id="KW-1185">Reference proteome</keyword>
<dbReference type="Proteomes" id="UP000051658">
    <property type="component" value="Unassembled WGS sequence"/>
</dbReference>
<dbReference type="EMBL" id="JQBS01000007">
    <property type="protein sequence ID" value="KRN57235.1"/>
    <property type="molecule type" value="Genomic_DNA"/>
</dbReference>
<keyword evidence="2" id="KW-0812">Transmembrane</keyword>
<evidence type="ECO:0008006" key="5">
    <source>
        <dbReference type="Google" id="ProtNLM"/>
    </source>
</evidence>
<dbReference type="GeneID" id="89588211"/>
<accession>A0A0R2HWU1</accession>
<dbReference type="NCBIfam" id="TIGR01167">
    <property type="entry name" value="LPXTG_anchor"/>
    <property type="match status" value="1"/>
</dbReference>
<evidence type="ECO:0000256" key="1">
    <source>
        <dbReference type="SAM" id="MobiDB-lite"/>
    </source>
</evidence>
<keyword evidence="2" id="KW-1133">Transmembrane helix</keyword>
<protein>
    <recommendedName>
        <fullName evidence="5">Gram-positive cocci surface proteins LPxTG domain-containing protein</fullName>
    </recommendedName>
</protein>
<feature type="region of interest" description="Disordered" evidence="1">
    <location>
        <begin position="17"/>
        <end position="45"/>
    </location>
</feature>